<feature type="region of interest" description="Disordered" evidence="1">
    <location>
        <begin position="1"/>
        <end position="25"/>
    </location>
</feature>
<dbReference type="PANTHER" id="PTHR31781:SF1">
    <property type="entry name" value="PROTEIN UNC-80 HOMOLOG"/>
    <property type="match status" value="1"/>
</dbReference>
<proteinExistence type="predicted"/>
<evidence type="ECO:0000313" key="5">
    <source>
        <dbReference type="WBParaSite" id="SSLN_0000220201-mRNA-1"/>
    </source>
</evidence>
<keyword evidence="4" id="KW-1185">Reference proteome</keyword>
<accession>A0A183SD34</accession>
<dbReference type="GO" id="GO:0055080">
    <property type="term" value="P:monoatomic cation homeostasis"/>
    <property type="evidence" value="ECO:0007669"/>
    <property type="project" value="TreeGrafter"/>
</dbReference>
<dbReference type="WBParaSite" id="SSLN_0000220201-mRNA-1">
    <property type="protein sequence ID" value="SSLN_0000220201-mRNA-1"/>
    <property type="gene ID" value="SSLN_0000220201"/>
</dbReference>
<sequence>MIRQRLKSTNVDSSERDEKGRYVTKRTESRPQLKFDQAETKLLYTLQWMLLDAATECADNDPNFKRRSLKDRAYLHDLSTLQLFIYLFGPVFEKLRWEDFDTLKLESGLRLWMPILAFRQPYEGSFPVLVKPCADVDISPLCTYAEQFGPVPETFRHLDFESATGVLHLPLTTTEFGSGLAAGTKGETPETLITPVTSFYPTSPSLNIPNAESSDEDQSLDEQVAEFTQTVLKEIMATDTRMASHTDLAVIRCLFTAEWSESGAVWALHYIYRRLVFLRYESLQERLKRTVQSRLFYSRLPYYSHLCNDYTLSQGFEMGILRSLSTPQLTIHPLSCQQSMDAESVSSFQGHRKTPGLC</sequence>
<reference evidence="5" key="1">
    <citation type="submission" date="2016-06" db="UniProtKB">
        <authorList>
            <consortium name="WormBaseParasite"/>
        </authorList>
    </citation>
    <scope>IDENTIFICATION</scope>
</reference>
<dbReference type="AlphaFoldDB" id="A0A183SD34"/>
<evidence type="ECO:0000313" key="4">
    <source>
        <dbReference type="Proteomes" id="UP000275846"/>
    </source>
</evidence>
<evidence type="ECO:0000256" key="1">
    <source>
        <dbReference type="SAM" id="MobiDB-lite"/>
    </source>
</evidence>
<evidence type="ECO:0000259" key="2">
    <source>
        <dbReference type="Pfam" id="PF15778"/>
    </source>
</evidence>
<dbReference type="Pfam" id="PF15778">
    <property type="entry name" value="UNC80_N"/>
    <property type="match status" value="1"/>
</dbReference>
<feature type="domain" description="Cation channel complex component UNC80 N-terminal" evidence="2">
    <location>
        <begin position="24"/>
        <end position="132"/>
    </location>
</feature>
<feature type="compositionally biased region" description="Basic and acidic residues" evidence="1">
    <location>
        <begin position="13"/>
        <end position="25"/>
    </location>
</feature>
<dbReference type="PANTHER" id="PTHR31781">
    <property type="entry name" value="UNC80"/>
    <property type="match status" value="1"/>
</dbReference>
<dbReference type="GO" id="GO:0005261">
    <property type="term" value="F:monoatomic cation channel activity"/>
    <property type="evidence" value="ECO:0007669"/>
    <property type="project" value="TreeGrafter"/>
</dbReference>
<dbReference type="EMBL" id="UYSU01032178">
    <property type="protein sequence ID" value="VDL88517.1"/>
    <property type="molecule type" value="Genomic_DNA"/>
</dbReference>
<dbReference type="OrthoDB" id="5584001at2759"/>
<dbReference type="InterPro" id="IPR031542">
    <property type="entry name" value="UNC80_N"/>
</dbReference>
<organism evidence="5">
    <name type="scientific">Schistocephalus solidus</name>
    <name type="common">Tapeworm</name>
    <dbReference type="NCBI Taxonomy" id="70667"/>
    <lineage>
        <taxon>Eukaryota</taxon>
        <taxon>Metazoa</taxon>
        <taxon>Spiralia</taxon>
        <taxon>Lophotrochozoa</taxon>
        <taxon>Platyhelminthes</taxon>
        <taxon>Cestoda</taxon>
        <taxon>Eucestoda</taxon>
        <taxon>Diphyllobothriidea</taxon>
        <taxon>Diphyllobothriidae</taxon>
        <taxon>Schistocephalus</taxon>
    </lineage>
</organism>
<reference evidence="3 4" key="2">
    <citation type="submission" date="2018-11" db="EMBL/GenBank/DDBJ databases">
        <authorList>
            <consortium name="Pathogen Informatics"/>
        </authorList>
    </citation>
    <scope>NUCLEOTIDE SEQUENCE [LARGE SCALE GENOMIC DNA]</scope>
    <source>
        <strain evidence="3 4">NST_G2</strain>
    </source>
</reference>
<dbReference type="GO" id="GO:0034703">
    <property type="term" value="C:cation channel complex"/>
    <property type="evidence" value="ECO:0007669"/>
    <property type="project" value="TreeGrafter"/>
</dbReference>
<dbReference type="Proteomes" id="UP000275846">
    <property type="component" value="Unassembled WGS sequence"/>
</dbReference>
<dbReference type="GO" id="GO:0030424">
    <property type="term" value="C:axon"/>
    <property type="evidence" value="ECO:0007669"/>
    <property type="project" value="TreeGrafter"/>
</dbReference>
<protein>
    <submittedName>
        <fullName evidence="5">UNC80 domain-containing protein</fullName>
    </submittedName>
</protein>
<dbReference type="STRING" id="70667.A0A183SD34"/>
<evidence type="ECO:0000313" key="3">
    <source>
        <dbReference type="EMBL" id="VDL88517.1"/>
    </source>
</evidence>
<gene>
    <name evidence="3" type="ORF">SSLN_LOCUS2132</name>
</gene>
<name>A0A183SD34_SCHSO</name>